<reference evidence="1 2" key="1">
    <citation type="journal article" date="2021" name="Elife">
        <title>Chloroplast acquisition without the gene transfer in kleptoplastic sea slugs, Plakobranchus ocellatus.</title>
        <authorList>
            <person name="Maeda T."/>
            <person name="Takahashi S."/>
            <person name="Yoshida T."/>
            <person name="Shimamura S."/>
            <person name="Takaki Y."/>
            <person name="Nagai Y."/>
            <person name="Toyoda A."/>
            <person name="Suzuki Y."/>
            <person name="Arimoto A."/>
            <person name="Ishii H."/>
            <person name="Satoh N."/>
            <person name="Nishiyama T."/>
            <person name="Hasebe M."/>
            <person name="Maruyama T."/>
            <person name="Minagawa J."/>
            <person name="Obokata J."/>
            <person name="Shigenobu S."/>
        </authorList>
    </citation>
    <scope>NUCLEOTIDE SEQUENCE [LARGE SCALE GENOMIC DNA]</scope>
</reference>
<evidence type="ECO:0000313" key="1">
    <source>
        <dbReference type="EMBL" id="GFO19816.1"/>
    </source>
</evidence>
<dbReference type="EMBL" id="BLXT01005114">
    <property type="protein sequence ID" value="GFO19816.1"/>
    <property type="molecule type" value="Genomic_DNA"/>
</dbReference>
<keyword evidence="2" id="KW-1185">Reference proteome</keyword>
<evidence type="ECO:0000313" key="2">
    <source>
        <dbReference type="Proteomes" id="UP000735302"/>
    </source>
</evidence>
<comment type="caution">
    <text evidence="1">The sequence shown here is derived from an EMBL/GenBank/DDBJ whole genome shotgun (WGS) entry which is preliminary data.</text>
</comment>
<dbReference type="Proteomes" id="UP000735302">
    <property type="component" value="Unassembled WGS sequence"/>
</dbReference>
<sequence length="92" mass="9672">MVKDGSSELTRGVGDTVASESALRSLGTFCRGHAGGISGTVARESALRSAAIFLSRVRAMPSAPWPDGRHESLRSPCCGLAYTNTKPIMVFC</sequence>
<dbReference type="AlphaFoldDB" id="A0AAV4BLE5"/>
<protein>
    <submittedName>
        <fullName evidence="1">Uncharacterized protein</fullName>
    </submittedName>
</protein>
<proteinExistence type="predicted"/>
<gene>
    <name evidence="1" type="ORF">PoB_004632100</name>
</gene>
<name>A0AAV4BLE5_9GAST</name>
<accession>A0AAV4BLE5</accession>
<organism evidence="1 2">
    <name type="scientific">Plakobranchus ocellatus</name>
    <dbReference type="NCBI Taxonomy" id="259542"/>
    <lineage>
        <taxon>Eukaryota</taxon>
        <taxon>Metazoa</taxon>
        <taxon>Spiralia</taxon>
        <taxon>Lophotrochozoa</taxon>
        <taxon>Mollusca</taxon>
        <taxon>Gastropoda</taxon>
        <taxon>Heterobranchia</taxon>
        <taxon>Euthyneura</taxon>
        <taxon>Panpulmonata</taxon>
        <taxon>Sacoglossa</taxon>
        <taxon>Placobranchoidea</taxon>
        <taxon>Plakobranchidae</taxon>
        <taxon>Plakobranchus</taxon>
    </lineage>
</organism>